<dbReference type="Gene3D" id="2.170.270.10">
    <property type="entry name" value="SET domain"/>
    <property type="match status" value="1"/>
</dbReference>
<feature type="compositionally biased region" description="Basic and acidic residues" evidence="1">
    <location>
        <begin position="30"/>
        <end position="40"/>
    </location>
</feature>
<dbReference type="InterPro" id="IPR046341">
    <property type="entry name" value="SET_dom_sf"/>
</dbReference>
<proteinExistence type="predicted"/>
<dbReference type="InterPro" id="IPR011990">
    <property type="entry name" value="TPR-like_helical_dom_sf"/>
</dbReference>
<dbReference type="AlphaFoldDB" id="A0AAN8MQ53"/>
<sequence length="355" mass="40114">MTILDPPSIDISTLTLTDVPLKPSNPGSYARRDLYEERQTPESGVGAFATTKIPSGTRIFCEESIVMLPDEADHVELYNMVKELAGEKRKMYWDLAASTKAGKDVRWIDKLRDSCDEDVSSTFNDLVAAHEQAWSIYETNRFTCKSLDGNTKSLGIFPQSARLNHSCSPNVFHRYNPVINRLTVHALRDIEKGEELFTSYIDICHPTVVRRHILKHWGFRCRCSACDSPDDDEDYRRKRIEDLLAKIKKSETKRLKNESKWTAKEYQRSLGTVIKCIRLLQKEGMEETDTLGVVYTEGVKLAVKVGEEENAVEWAEKVVEIERKCLGEDSKEFVAAGELLEMARGVGAKAAAEGS</sequence>
<name>A0AAN8MQ53_9PEZI</name>
<dbReference type="EMBL" id="JAVHNR010000010">
    <property type="protein sequence ID" value="KAK6331603.1"/>
    <property type="molecule type" value="Genomic_DNA"/>
</dbReference>
<organism evidence="3 4">
    <name type="scientific">Orbilia javanica</name>
    <dbReference type="NCBI Taxonomy" id="47235"/>
    <lineage>
        <taxon>Eukaryota</taxon>
        <taxon>Fungi</taxon>
        <taxon>Dikarya</taxon>
        <taxon>Ascomycota</taxon>
        <taxon>Pezizomycotina</taxon>
        <taxon>Orbiliomycetes</taxon>
        <taxon>Orbiliales</taxon>
        <taxon>Orbiliaceae</taxon>
        <taxon>Orbilia</taxon>
    </lineage>
</organism>
<accession>A0AAN8MQ53</accession>
<evidence type="ECO:0000313" key="4">
    <source>
        <dbReference type="Proteomes" id="UP001313282"/>
    </source>
</evidence>
<dbReference type="SMART" id="SM00317">
    <property type="entry name" value="SET"/>
    <property type="match status" value="1"/>
</dbReference>
<dbReference type="Gene3D" id="1.25.40.10">
    <property type="entry name" value="Tetratricopeptide repeat domain"/>
    <property type="match status" value="1"/>
</dbReference>
<dbReference type="InterPro" id="IPR053185">
    <property type="entry name" value="SET_domain_protein"/>
</dbReference>
<dbReference type="PANTHER" id="PTHR47332">
    <property type="entry name" value="SET DOMAIN-CONTAINING PROTEIN 5"/>
    <property type="match status" value="1"/>
</dbReference>
<evidence type="ECO:0000313" key="3">
    <source>
        <dbReference type="EMBL" id="KAK6331603.1"/>
    </source>
</evidence>
<keyword evidence="4" id="KW-1185">Reference proteome</keyword>
<reference evidence="3 4" key="1">
    <citation type="submission" date="2019-10" db="EMBL/GenBank/DDBJ databases">
        <authorList>
            <person name="Palmer J.M."/>
        </authorList>
    </citation>
    <scope>NUCLEOTIDE SEQUENCE [LARGE SCALE GENOMIC DNA]</scope>
    <source>
        <strain evidence="3 4">TWF718</strain>
    </source>
</reference>
<protein>
    <recommendedName>
        <fullName evidence="2">SET domain-containing protein</fullName>
    </recommendedName>
</protein>
<evidence type="ECO:0000259" key="2">
    <source>
        <dbReference type="PROSITE" id="PS50280"/>
    </source>
</evidence>
<dbReference type="Proteomes" id="UP001313282">
    <property type="component" value="Unassembled WGS sequence"/>
</dbReference>
<dbReference type="SUPFAM" id="SSF82199">
    <property type="entry name" value="SET domain"/>
    <property type="match status" value="1"/>
</dbReference>
<dbReference type="Pfam" id="PF00856">
    <property type="entry name" value="SET"/>
    <property type="match status" value="1"/>
</dbReference>
<feature type="domain" description="SET" evidence="2">
    <location>
        <begin position="33"/>
        <end position="201"/>
    </location>
</feature>
<dbReference type="PANTHER" id="PTHR47332:SF4">
    <property type="entry name" value="SET DOMAIN-CONTAINING PROTEIN 5"/>
    <property type="match status" value="1"/>
</dbReference>
<gene>
    <name evidence="3" type="ORF">TWF718_002152</name>
</gene>
<dbReference type="InterPro" id="IPR001214">
    <property type="entry name" value="SET_dom"/>
</dbReference>
<feature type="region of interest" description="Disordered" evidence="1">
    <location>
        <begin position="22"/>
        <end position="48"/>
    </location>
</feature>
<evidence type="ECO:0000256" key="1">
    <source>
        <dbReference type="SAM" id="MobiDB-lite"/>
    </source>
</evidence>
<comment type="caution">
    <text evidence="3">The sequence shown here is derived from an EMBL/GenBank/DDBJ whole genome shotgun (WGS) entry which is preliminary data.</text>
</comment>
<dbReference type="CDD" id="cd20071">
    <property type="entry name" value="SET_SMYD"/>
    <property type="match status" value="1"/>
</dbReference>
<dbReference type="PROSITE" id="PS50280">
    <property type="entry name" value="SET"/>
    <property type="match status" value="1"/>
</dbReference>